<reference evidence="2 3" key="1">
    <citation type="submission" date="2019-03" db="EMBL/GenBank/DDBJ databases">
        <title>Genomic Encyclopedia of Archaeal and Bacterial Type Strains, Phase II (KMG-II): from individual species to whole genera.</title>
        <authorList>
            <person name="Goeker M."/>
        </authorList>
    </citation>
    <scope>NUCLEOTIDE SEQUENCE [LARGE SCALE GENOMIC DNA]</scope>
    <source>
        <strain evidence="2 3">ATCC 25309</strain>
    </source>
</reference>
<organism evidence="2 3">
    <name type="scientific">Prosthecobacter fusiformis</name>
    <dbReference type="NCBI Taxonomy" id="48464"/>
    <lineage>
        <taxon>Bacteria</taxon>
        <taxon>Pseudomonadati</taxon>
        <taxon>Verrucomicrobiota</taxon>
        <taxon>Verrucomicrobiia</taxon>
        <taxon>Verrucomicrobiales</taxon>
        <taxon>Verrucomicrobiaceae</taxon>
        <taxon>Prosthecobacter</taxon>
    </lineage>
</organism>
<name>A0A4V6Q5P6_9BACT</name>
<evidence type="ECO:0000313" key="2">
    <source>
        <dbReference type="EMBL" id="TDU81423.1"/>
    </source>
</evidence>
<evidence type="ECO:0000313" key="3">
    <source>
        <dbReference type="Proteomes" id="UP000295662"/>
    </source>
</evidence>
<dbReference type="EMBL" id="SOCA01000001">
    <property type="protein sequence ID" value="TDU81423.1"/>
    <property type="molecule type" value="Genomic_DNA"/>
</dbReference>
<dbReference type="AlphaFoldDB" id="A0A4V6Q5P6"/>
<proteinExistence type="predicted"/>
<gene>
    <name evidence="2" type="ORF">EI77_00731</name>
</gene>
<protein>
    <submittedName>
        <fullName evidence="2">Uncharacterized protein</fullName>
    </submittedName>
</protein>
<comment type="caution">
    <text evidence="2">The sequence shown here is derived from an EMBL/GenBank/DDBJ whole genome shotgun (WGS) entry which is preliminary data.</text>
</comment>
<keyword evidence="3" id="KW-1185">Reference proteome</keyword>
<feature type="region of interest" description="Disordered" evidence="1">
    <location>
        <begin position="173"/>
        <end position="194"/>
    </location>
</feature>
<dbReference type="Proteomes" id="UP000295662">
    <property type="component" value="Unassembled WGS sequence"/>
</dbReference>
<evidence type="ECO:0000256" key="1">
    <source>
        <dbReference type="SAM" id="MobiDB-lite"/>
    </source>
</evidence>
<feature type="compositionally biased region" description="Pro residues" evidence="1">
    <location>
        <begin position="177"/>
        <end position="186"/>
    </location>
</feature>
<sequence length="283" mass="30467">MMPQPDQAAPLAHPACTSGRLLRVSIRPLLAVILASFAASIPLSAAEAPPVPKDVTTLLADYQKDYSKAKEPSDKVLRTEASKIAAQLVQEGRADDAKQVAEQMEIKLAGKPLSQVHPTLADLLALYDAAVANAAQPIRERYTRRADALVQKYAGKDMTAVLALADVKNQIEGKSPAPAPATPPSPSSTSSASTLAPAGQVWKGTYGQYSFNPDGTGIKATPDAKFKFLWKVVGPNELEYVEIGEKGGRMNRRIWTFDAPREIVTVTDPTKTYGPTIYRRVKS</sequence>
<accession>A0A4V6Q5P6</accession>